<sequence>MQTHRPLPPLNLDVLSNVLAYFEKSEDVSSFMLACRAFYGLSIPHFLDPKRKGVELKNEKDALLFMTFMSAPSHSDRRFGTLSDLCIKIDFHPQSKDFVNQDNRRVIGRRLADIIHRSVNLKGLSFNDSILELGDPKIYQVFRDLKSHRRLQRFNIFVAEESGCQLLEEIEASPVVDLSIRFHEYITMGPEILSPFASTVTCLRIELPTIYGLRDVCCPRVRELSLSTSGNIVTVDLLRAFPRLQDFILEDVGDCPFPPPLVNDTRALHRRADNQSLLVRDNITALRLRYVEGPPTWMYMLGLLPGVREIDLSGFAFLDDGGLKHAIQAVRDCSPKAVRIEIRKGRQETSQEAKDMLQELTEILKASGTTHLFIVFELTGQALLASMASTLVVYTHYLVLSSLIEQNTLACILSKFTSLKYLVVHIHYHGYSSNSIILEPHALDAPRTQDAVERGLNVGLLRCMADEIAKGIPSLKQIGIDCECSRGGPQGYWEVFRRGDKRGDVDVRWLTLVTLPQYEGGSAGLRFWGAAKAEDASLRPNNCVFE</sequence>
<keyword evidence="2" id="KW-1185">Reference proteome</keyword>
<dbReference type="AlphaFoldDB" id="A0AAD5V263"/>
<reference evidence="1" key="1">
    <citation type="submission" date="2022-07" db="EMBL/GenBank/DDBJ databases">
        <title>Genome Sequence of Physisporinus lineatus.</title>
        <authorList>
            <person name="Buettner E."/>
        </authorList>
    </citation>
    <scope>NUCLEOTIDE SEQUENCE</scope>
    <source>
        <strain evidence="1">VT162</strain>
    </source>
</reference>
<accession>A0AAD5V263</accession>
<gene>
    <name evidence="1" type="ORF">NLI96_g8320</name>
</gene>
<dbReference type="EMBL" id="JANAWD010000372">
    <property type="protein sequence ID" value="KAJ3480487.1"/>
    <property type="molecule type" value="Genomic_DNA"/>
</dbReference>
<proteinExistence type="predicted"/>
<dbReference type="InterPro" id="IPR032675">
    <property type="entry name" value="LRR_dom_sf"/>
</dbReference>
<dbReference type="Gene3D" id="3.80.10.10">
    <property type="entry name" value="Ribonuclease Inhibitor"/>
    <property type="match status" value="1"/>
</dbReference>
<name>A0AAD5V263_9APHY</name>
<dbReference type="Proteomes" id="UP001212997">
    <property type="component" value="Unassembled WGS sequence"/>
</dbReference>
<evidence type="ECO:0000313" key="1">
    <source>
        <dbReference type="EMBL" id="KAJ3480487.1"/>
    </source>
</evidence>
<evidence type="ECO:0000313" key="2">
    <source>
        <dbReference type="Proteomes" id="UP001212997"/>
    </source>
</evidence>
<protein>
    <submittedName>
        <fullName evidence="1">Uncharacterized protein</fullName>
    </submittedName>
</protein>
<organism evidence="1 2">
    <name type="scientific">Meripilus lineatus</name>
    <dbReference type="NCBI Taxonomy" id="2056292"/>
    <lineage>
        <taxon>Eukaryota</taxon>
        <taxon>Fungi</taxon>
        <taxon>Dikarya</taxon>
        <taxon>Basidiomycota</taxon>
        <taxon>Agaricomycotina</taxon>
        <taxon>Agaricomycetes</taxon>
        <taxon>Polyporales</taxon>
        <taxon>Meripilaceae</taxon>
        <taxon>Meripilus</taxon>
    </lineage>
</organism>
<comment type="caution">
    <text evidence="1">The sequence shown here is derived from an EMBL/GenBank/DDBJ whole genome shotgun (WGS) entry which is preliminary data.</text>
</comment>